<dbReference type="PANTHER" id="PTHR41390:SF1">
    <property type="entry name" value="NADH-UBIQUINONE OXIDOREDUCTASE 213 KDA SUBUNIT"/>
    <property type="match status" value="1"/>
</dbReference>
<reference evidence="1" key="1">
    <citation type="submission" date="2022-10" db="EMBL/GenBank/DDBJ databases">
        <title>Tapping the CABI collections for fungal endophytes: first genome assemblies for Collariella, Neodidymelliopsis, Ascochyta clinopodiicola, Didymella pomorum, Didymosphaeria variabile, Neocosmospora piperis and Neocucurbitaria cava.</title>
        <authorList>
            <person name="Hill R."/>
        </authorList>
    </citation>
    <scope>NUCLEOTIDE SEQUENCE</scope>
    <source>
        <strain evidence="1">IMI 366586</strain>
    </source>
</reference>
<proteinExistence type="predicted"/>
<dbReference type="AlphaFoldDB" id="A0A9W8TEM2"/>
<gene>
    <name evidence="1" type="ORF">N0V84_011344</name>
</gene>
<comment type="caution">
    <text evidence="1">The sequence shown here is derived from an EMBL/GenBank/DDBJ whole genome shotgun (WGS) entry which is preliminary data.</text>
</comment>
<evidence type="ECO:0000313" key="1">
    <source>
        <dbReference type="EMBL" id="KAJ4309731.1"/>
    </source>
</evidence>
<dbReference type="PANTHER" id="PTHR41390">
    <property type="entry name" value="CHROMOSOME 7, WHOLE GENOME SHOTGUN SEQUENCE"/>
    <property type="match status" value="1"/>
</dbReference>
<keyword evidence="2" id="KW-1185">Reference proteome</keyword>
<dbReference type="Proteomes" id="UP001140502">
    <property type="component" value="Unassembled WGS sequence"/>
</dbReference>
<sequence length="215" mass="23177">MADNTSRDPQTVPLRQRQSSRGLFAPEIVDLVLPPLKVGGLTGTAGVLAGVGGSIFKEANPIVWGAVSGFQWFTLGTSFWFTRSIVVKAWGGEEQLRKSDKTMASAIAGTAAGAMGGLIRGPSNILPAMLVWTVLGAGGQMAVNGMSSRQPKAKDENVSWISRWSPLKKLTDEEYTNMMSEKMLRIDADIALIDDRIAELRKQAQEEAQADTPSR</sequence>
<evidence type="ECO:0000313" key="2">
    <source>
        <dbReference type="Proteomes" id="UP001140502"/>
    </source>
</evidence>
<name>A0A9W8TEM2_9HYPO</name>
<dbReference type="OrthoDB" id="5565730at2759"/>
<dbReference type="EMBL" id="JAPEUR010000416">
    <property type="protein sequence ID" value="KAJ4309731.1"/>
    <property type="molecule type" value="Genomic_DNA"/>
</dbReference>
<protein>
    <submittedName>
        <fullName evidence="1">Uncharacterized protein</fullName>
    </submittedName>
</protein>
<accession>A0A9W8TEM2</accession>
<organism evidence="1 2">
    <name type="scientific">Fusarium piperis</name>
    <dbReference type="NCBI Taxonomy" id="1435070"/>
    <lineage>
        <taxon>Eukaryota</taxon>
        <taxon>Fungi</taxon>
        <taxon>Dikarya</taxon>
        <taxon>Ascomycota</taxon>
        <taxon>Pezizomycotina</taxon>
        <taxon>Sordariomycetes</taxon>
        <taxon>Hypocreomycetidae</taxon>
        <taxon>Hypocreales</taxon>
        <taxon>Nectriaceae</taxon>
        <taxon>Fusarium</taxon>
        <taxon>Fusarium solani species complex</taxon>
    </lineage>
</organism>